<reference evidence="4 5" key="1">
    <citation type="submission" date="2017-09" db="EMBL/GenBank/DDBJ databases">
        <title>Biodiversity and function of Thalassospira species in the particle-attached aromatic-hydrocarbon-degrading consortia from the surface seawater of the South China Sea.</title>
        <authorList>
            <person name="Dong C."/>
            <person name="Liu R."/>
            <person name="Shao Z."/>
        </authorList>
    </citation>
    <scope>NUCLEOTIDE SEQUENCE [LARGE SCALE GENOMIC DNA]</scope>
    <source>
        <strain evidence="4 5">CSC1P2</strain>
    </source>
</reference>
<dbReference type="EMBL" id="NWTK01000001">
    <property type="protein sequence ID" value="PKR56075.1"/>
    <property type="molecule type" value="Genomic_DNA"/>
</dbReference>
<evidence type="ECO:0008006" key="6">
    <source>
        <dbReference type="Google" id="ProtNLM"/>
    </source>
</evidence>
<dbReference type="RefSeq" id="WP_101264063.1">
    <property type="nucleotide sequence ID" value="NZ_NWTK01000001.1"/>
</dbReference>
<organism evidence="4 5">
    <name type="scientific">Thalassospira marina</name>
    <dbReference type="NCBI Taxonomy" id="2048283"/>
    <lineage>
        <taxon>Bacteria</taxon>
        <taxon>Pseudomonadati</taxon>
        <taxon>Pseudomonadota</taxon>
        <taxon>Alphaproteobacteria</taxon>
        <taxon>Rhodospirillales</taxon>
        <taxon>Thalassospiraceae</taxon>
        <taxon>Thalassospira</taxon>
    </lineage>
</organism>
<feature type="compositionally biased region" description="Low complexity" evidence="2">
    <location>
        <begin position="218"/>
        <end position="236"/>
    </location>
</feature>
<keyword evidence="3" id="KW-0732">Signal</keyword>
<dbReference type="OrthoDB" id="7366652at2"/>
<evidence type="ECO:0000256" key="1">
    <source>
        <dbReference type="SAM" id="Coils"/>
    </source>
</evidence>
<name>A0A2N3KZS3_9PROT</name>
<protein>
    <recommendedName>
        <fullName evidence="6">Beta/gamma crystallin 'Greek key' domain-containing protein</fullName>
    </recommendedName>
</protein>
<feature type="signal peptide" evidence="3">
    <location>
        <begin position="1"/>
        <end position="21"/>
    </location>
</feature>
<evidence type="ECO:0000256" key="2">
    <source>
        <dbReference type="SAM" id="MobiDB-lite"/>
    </source>
</evidence>
<comment type="caution">
    <text evidence="4">The sequence shown here is derived from an EMBL/GenBank/DDBJ whole genome shotgun (WGS) entry which is preliminary data.</text>
</comment>
<accession>A0A2N3KZS3</accession>
<dbReference type="Proteomes" id="UP000233597">
    <property type="component" value="Unassembled WGS sequence"/>
</dbReference>
<keyword evidence="1" id="KW-0175">Coiled coil</keyword>
<gene>
    <name evidence="4" type="ORF">COO20_02390</name>
</gene>
<feature type="coiled-coil region" evidence="1">
    <location>
        <begin position="82"/>
        <end position="120"/>
    </location>
</feature>
<feature type="region of interest" description="Disordered" evidence="2">
    <location>
        <begin position="213"/>
        <end position="253"/>
    </location>
</feature>
<sequence length="385" mass="41758">MLRSMIYAALGLAMGSSVVFAAESGTYLDGVLSKALGESIGEFDERVAVERATRDARAEEGKKIAKLRNDEFYASWRNYEAAKRDEYAREREEERLKQLRKEAEREERIAAAEAQRARDREASRAATNATIMEAINRAANNIASAQIQGQTAVNNAYAQANAINAARRAEADAKVAAARQQQEALAATQRASSQNRVTDAAREAEQRIAALAKQSVPSAGASSSSSVASSSSGVASTQNNTGKAKSSTSVVVSSGTSGTQKKVVAAELIMRKESVAHCYTNMDMVPGFGEVEWRCDGPVQKTVVKETLAVALQRVGCDRADVDHRRYGWRKGYVFYCENGILSYDRDVASILSMPGKILAQRHTYQCRDKANYCDTRATGQVNGG</sequence>
<evidence type="ECO:0000313" key="4">
    <source>
        <dbReference type="EMBL" id="PKR56075.1"/>
    </source>
</evidence>
<feature type="chain" id="PRO_5014619561" description="Beta/gamma crystallin 'Greek key' domain-containing protein" evidence="3">
    <location>
        <begin position="22"/>
        <end position="385"/>
    </location>
</feature>
<dbReference type="AlphaFoldDB" id="A0A2N3KZS3"/>
<evidence type="ECO:0000313" key="5">
    <source>
        <dbReference type="Proteomes" id="UP000233597"/>
    </source>
</evidence>
<evidence type="ECO:0000256" key="3">
    <source>
        <dbReference type="SAM" id="SignalP"/>
    </source>
</evidence>
<proteinExistence type="predicted"/>